<keyword evidence="11 17" id="KW-0408">Iron</keyword>
<keyword evidence="13 17" id="KW-1015">Disulfide bond</keyword>
<dbReference type="PANTHER" id="PTHR36701:SF1">
    <property type="entry name" value="EPOXYQUEUOSINE REDUCTASE QUEH"/>
    <property type="match status" value="1"/>
</dbReference>
<dbReference type="GO" id="GO:0051539">
    <property type="term" value="F:4 iron, 4 sulfur cluster binding"/>
    <property type="evidence" value="ECO:0007669"/>
    <property type="project" value="UniProtKB-UniRule"/>
</dbReference>
<evidence type="ECO:0000313" key="18">
    <source>
        <dbReference type="EMBL" id="PIU24108.1"/>
    </source>
</evidence>
<dbReference type="GO" id="GO:0046872">
    <property type="term" value="F:metal ion binding"/>
    <property type="evidence" value="ECO:0007669"/>
    <property type="project" value="UniProtKB-KW"/>
</dbReference>
<evidence type="ECO:0000256" key="3">
    <source>
        <dbReference type="ARBA" id="ARBA00008207"/>
    </source>
</evidence>
<evidence type="ECO:0000256" key="15">
    <source>
        <dbReference type="ARBA" id="ARBA00031446"/>
    </source>
</evidence>
<evidence type="ECO:0000256" key="10">
    <source>
        <dbReference type="ARBA" id="ARBA00023002"/>
    </source>
</evidence>
<dbReference type="EMBL" id="PEXI01000088">
    <property type="protein sequence ID" value="PIU24108.1"/>
    <property type="molecule type" value="Genomic_DNA"/>
</dbReference>
<evidence type="ECO:0000256" key="6">
    <source>
        <dbReference type="ARBA" id="ARBA00022485"/>
    </source>
</evidence>
<keyword evidence="12 17" id="KW-0411">Iron-sulfur</keyword>
<comment type="catalytic activity">
    <reaction evidence="16 17">
        <text>epoxyqueuosine(34) in tRNA + AH2 = queuosine(34) in tRNA + A + H2O</text>
        <dbReference type="Rhea" id="RHEA:32159"/>
        <dbReference type="Rhea" id="RHEA-COMP:18571"/>
        <dbReference type="Rhea" id="RHEA-COMP:18582"/>
        <dbReference type="ChEBI" id="CHEBI:13193"/>
        <dbReference type="ChEBI" id="CHEBI:15377"/>
        <dbReference type="ChEBI" id="CHEBI:17499"/>
        <dbReference type="ChEBI" id="CHEBI:194431"/>
        <dbReference type="ChEBI" id="CHEBI:194443"/>
        <dbReference type="EC" id="1.17.99.6"/>
    </reaction>
</comment>
<dbReference type="AlphaFoldDB" id="A0A2M6YBP2"/>
<evidence type="ECO:0000256" key="8">
    <source>
        <dbReference type="ARBA" id="ARBA00022723"/>
    </source>
</evidence>
<evidence type="ECO:0000256" key="14">
    <source>
        <dbReference type="ARBA" id="ARBA00023284"/>
    </source>
</evidence>
<evidence type="ECO:0000256" key="1">
    <source>
        <dbReference type="ARBA" id="ARBA00002268"/>
    </source>
</evidence>
<comment type="similarity">
    <text evidence="3 17">Belongs to the QueH family.</text>
</comment>
<protein>
    <recommendedName>
        <fullName evidence="5 17">Epoxyqueuosine reductase QueH</fullName>
        <ecNumber evidence="4 17">1.17.99.6</ecNumber>
    </recommendedName>
    <alternativeName>
        <fullName evidence="15 17">Queuosine biosynthesis protein QueH</fullName>
    </alternativeName>
</protein>
<comment type="pathway">
    <text evidence="2 17">tRNA modification; tRNA-queuosine biosynthesis.</text>
</comment>
<dbReference type="InterPro" id="IPR003828">
    <property type="entry name" value="QueH"/>
</dbReference>
<dbReference type="EC" id="1.17.99.6" evidence="4 17"/>
<keyword evidence="8 17" id="KW-0479">Metal-binding</keyword>
<proteinExistence type="inferred from homology"/>
<reference evidence="19" key="1">
    <citation type="submission" date="2017-09" db="EMBL/GenBank/DDBJ databases">
        <title>Depth-based differentiation of microbial function through sediment-hosted aquifers and enrichment of novel symbionts in the deep terrestrial subsurface.</title>
        <authorList>
            <person name="Probst A.J."/>
            <person name="Ladd B."/>
            <person name="Jarett J.K."/>
            <person name="Geller-Mcgrath D.E."/>
            <person name="Sieber C.M.K."/>
            <person name="Emerson J.B."/>
            <person name="Anantharaman K."/>
            <person name="Thomas B.C."/>
            <person name="Malmstrom R."/>
            <person name="Stieglmeier M."/>
            <person name="Klingl A."/>
            <person name="Woyke T."/>
            <person name="Ryan C.M."/>
            <person name="Banfield J.F."/>
        </authorList>
    </citation>
    <scope>NUCLEOTIDE SEQUENCE [LARGE SCALE GENOMIC DNA]</scope>
</reference>
<keyword evidence="10 17" id="KW-0560">Oxidoreductase</keyword>
<comment type="caution">
    <text evidence="18">The sequence shown here is derived from an EMBL/GenBank/DDBJ whole genome shotgun (WGS) entry which is preliminary data.</text>
</comment>
<dbReference type="UniPathway" id="UPA00392"/>
<evidence type="ECO:0000256" key="5">
    <source>
        <dbReference type="ARBA" id="ARBA00016895"/>
    </source>
</evidence>
<evidence type="ECO:0000256" key="16">
    <source>
        <dbReference type="ARBA" id="ARBA00047415"/>
    </source>
</evidence>
<evidence type="ECO:0000256" key="13">
    <source>
        <dbReference type="ARBA" id="ARBA00023157"/>
    </source>
</evidence>
<dbReference type="GO" id="GO:0008616">
    <property type="term" value="P:tRNA queuosine(34) biosynthetic process"/>
    <property type="evidence" value="ECO:0007669"/>
    <property type="project" value="UniProtKB-UniRule"/>
</dbReference>
<name>A0A2M6YBP2_9BACT</name>
<feature type="binding site" evidence="17">
    <location>
        <position position="95"/>
    </location>
    <ligand>
        <name>[4Fe-4S] cluster</name>
        <dbReference type="ChEBI" id="CHEBI:49883"/>
    </ligand>
</feature>
<keyword evidence="9 17" id="KW-0671">Queuosine biosynthesis</keyword>
<evidence type="ECO:0000313" key="19">
    <source>
        <dbReference type="Proteomes" id="UP000229896"/>
    </source>
</evidence>
<keyword evidence="6 17" id="KW-0004">4Fe-4S</keyword>
<evidence type="ECO:0000256" key="11">
    <source>
        <dbReference type="ARBA" id="ARBA00023004"/>
    </source>
</evidence>
<feature type="binding site" evidence="17">
    <location>
        <position position="92"/>
    </location>
    <ligand>
        <name>[4Fe-4S] cluster</name>
        <dbReference type="ChEBI" id="CHEBI:49883"/>
    </ligand>
</feature>
<dbReference type="HAMAP" id="MF_02089">
    <property type="entry name" value="QueH"/>
    <property type="match status" value="1"/>
</dbReference>
<evidence type="ECO:0000256" key="7">
    <source>
        <dbReference type="ARBA" id="ARBA00022694"/>
    </source>
</evidence>
<accession>A0A2M6YBP2</accession>
<evidence type="ECO:0000256" key="4">
    <source>
        <dbReference type="ARBA" id="ARBA00012622"/>
    </source>
</evidence>
<sequence length="190" mass="21893">MKQKILLHACCAPCTAGVYYQLIDEFDVTLFWYNPNIFPKVEHDRRLNELLNFCDSQNIRAFIGDYDWSEEHAFWLESVKGLEKEPEKGKRCGICYKVRLEATAAIAAQANDHHPKTFDYFGAELSISPHKDAEVINRIGKKIAEDSGIKYYLADFKKNDGYKKGCQISKELKLYRQNYCGCEFSQPSGK</sequence>
<gene>
    <name evidence="17" type="primary">queH</name>
    <name evidence="18" type="ORF">COT12_02790</name>
</gene>
<feature type="binding site" evidence="17">
    <location>
        <position position="10"/>
    </location>
    <ligand>
        <name>[4Fe-4S] cluster</name>
        <dbReference type="ChEBI" id="CHEBI:49883"/>
    </ligand>
</feature>
<dbReference type="Proteomes" id="UP000229896">
    <property type="component" value="Unassembled WGS sequence"/>
</dbReference>
<feature type="disulfide bond" description="Redox-active" evidence="17">
    <location>
        <begin position="180"/>
        <end position="182"/>
    </location>
</feature>
<evidence type="ECO:0000256" key="12">
    <source>
        <dbReference type="ARBA" id="ARBA00023014"/>
    </source>
</evidence>
<evidence type="ECO:0000256" key="2">
    <source>
        <dbReference type="ARBA" id="ARBA00004691"/>
    </source>
</evidence>
<evidence type="ECO:0000256" key="9">
    <source>
        <dbReference type="ARBA" id="ARBA00022785"/>
    </source>
</evidence>
<dbReference type="PANTHER" id="PTHR36701">
    <property type="entry name" value="EPOXYQUEUOSINE REDUCTASE QUEH"/>
    <property type="match status" value="1"/>
</dbReference>
<keyword evidence="14 17" id="KW-0676">Redox-active center</keyword>
<dbReference type="GO" id="GO:0052693">
    <property type="term" value="F:epoxyqueuosine reductase activity"/>
    <property type="evidence" value="ECO:0007669"/>
    <property type="project" value="UniProtKB-UniRule"/>
</dbReference>
<keyword evidence="7 17" id="KW-0819">tRNA processing</keyword>
<organism evidence="18 19">
    <name type="scientific">Candidatus Berkelbacteria bacterium CG08_land_8_20_14_0_20_39_8</name>
    <dbReference type="NCBI Taxonomy" id="1974511"/>
    <lineage>
        <taxon>Bacteria</taxon>
        <taxon>Candidatus Berkelbacteria</taxon>
    </lineage>
</organism>
<feature type="binding site" evidence="17">
    <location>
        <position position="11"/>
    </location>
    <ligand>
        <name>[4Fe-4S] cluster</name>
        <dbReference type="ChEBI" id="CHEBI:49883"/>
    </ligand>
</feature>
<evidence type="ECO:0000256" key="17">
    <source>
        <dbReference type="HAMAP-Rule" id="MF_02089"/>
    </source>
</evidence>
<dbReference type="Pfam" id="PF02677">
    <property type="entry name" value="QueH"/>
    <property type="match status" value="1"/>
</dbReference>
<comment type="function">
    <text evidence="1 17">Catalyzes the conversion of epoxyqueuosine (oQ) to queuosine (Q), which is a hypermodified base found in the wobble positions of tRNA(Asp), tRNA(Asn), tRNA(His) and tRNA(Tyr).</text>
</comment>